<feature type="domain" description="Thymidylate kinase-like" evidence="9">
    <location>
        <begin position="5"/>
        <end position="184"/>
    </location>
</feature>
<feature type="binding site" evidence="8">
    <location>
        <begin position="7"/>
        <end position="14"/>
    </location>
    <ligand>
        <name>ATP</name>
        <dbReference type="ChEBI" id="CHEBI:30616"/>
    </ligand>
</feature>
<evidence type="ECO:0000256" key="4">
    <source>
        <dbReference type="ARBA" id="ARBA00022741"/>
    </source>
</evidence>
<dbReference type="RefSeq" id="WP_179975828.1">
    <property type="nucleotide sequence ID" value="NZ_CP049075.1"/>
</dbReference>
<dbReference type="EMBL" id="CP049075">
    <property type="protein sequence ID" value="QLI05309.1"/>
    <property type="molecule type" value="Genomic_DNA"/>
</dbReference>
<dbReference type="Pfam" id="PF02223">
    <property type="entry name" value="Thymidylate_kin"/>
    <property type="match status" value="1"/>
</dbReference>
<evidence type="ECO:0000259" key="9">
    <source>
        <dbReference type="Pfam" id="PF02223"/>
    </source>
</evidence>
<dbReference type="PANTHER" id="PTHR10344:SF4">
    <property type="entry name" value="UMP-CMP KINASE 2, MITOCHONDRIAL"/>
    <property type="match status" value="1"/>
</dbReference>
<sequence length="190" mass="21321">MLVYFEGIDGVGKSTQISLFNDLECVKTCEPGGTKLGKSLRELIFGAHPSSRAEIFLFLADRAEHYEKIIKVNKHKLILSDRSFVSGLAYAMASHENYDINELIAFNNFALQGDFDAKFVLLLADEALLKTRLKKRGTSDNIEARGINYLLSVQNHMQTILQNLKLPHIALNANSDKNALHKEIKKFIGI</sequence>
<evidence type="ECO:0000313" key="10">
    <source>
        <dbReference type="EMBL" id="QLI05309.1"/>
    </source>
</evidence>
<name>A0A7H9CKH6_9BACT</name>
<dbReference type="GO" id="GO:0004798">
    <property type="term" value="F:dTMP kinase activity"/>
    <property type="evidence" value="ECO:0007669"/>
    <property type="project" value="UniProtKB-UniRule"/>
</dbReference>
<keyword evidence="6 8" id="KW-0067">ATP-binding</keyword>
<evidence type="ECO:0000256" key="7">
    <source>
        <dbReference type="ARBA" id="ARBA00048743"/>
    </source>
</evidence>
<dbReference type="InterPro" id="IPR018094">
    <property type="entry name" value="Thymidylate_kinase"/>
</dbReference>
<evidence type="ECO:0000256" key="5">
    <source>
        <dbReference type="ARBA" id="ARBA00022777"/>
    </source>
</evidence>
<evidence type="ECO:0000313" key="11">
    <source>
        <dbReference type="Proteomes" id="UP000509414"/>
    </source>
</evidence>
<keyword evidence="3 8" id="KW-0545">Nucleotide biosynthesis</keyword>
<reference evidence="10 11" key="1">
    <citation type="submission" date="2020-02" db="EMBL/GenBank/DDBJ databases">
        <title>Complete genome sequence of the novel Campylobacter species Candidatus Campylobacter infans.</title>
        <authorList>
            <person name="Duim B."/>
            <person name="Zomer A."/>
            <person name="van der Graaf L."/>
            <person name="Wagenaar J."/>
        </authorList>
    </citation>
    <scope>NUCLEOTIDE SEQUENCE [LARGE SCALE GENOMIC DNA]</scope>
    <source>
        <strain evidence="10 11">19S00001</strain>
    </source>
</reference>
<keyword evidence="4 8" id="KW-0547">Nucleotide-binding</keyword>
<evidence type="ECO:0000256" key="8">
    <source>
        <dbReference type="HAMAP-Rule" id="MF_00165"/>
    </source>
</evidence>
<evidence type="ECO:0000256" key="2">
    <source>
        <dbReference type="ARBA" id="ARBA00022679"/>
    </source>
</evidence>
<dbReference type="GO" id="GO:0006235">
    <property type="term" value="P:dTTP biosynthetic process"/>
    <property type="evidence" value="ECO:0007669"/>
    <property type="project" value="UniProtKB-UniRule"/>
</dbReference>
<comment type="function">
    <text evidence="8">Phosphorylation of dTMP to form dTDP in both de novo and salvage pathways of dTTP synthesis.</text>
</comment>
<protein>
    <recommendedName>
        <fullName evidence="8">Thymidylate kinase</fullName>
        <ecNumber evidence="8">2.7.4.9</ecNumber>
    </recommendedName>
    <alternativeName>
        <fullName evidence="8">dTMP kinase</fullName>
    </alternativeName>
</protein>
<keyword evidence="11" id="KW-1185">Reference proteome</keyword>
<organism evidence="10 11">
    <name type="scientific">Candidatus Campylobacter infans</name>
    <dbReference type="NCBI Taxonomy" id="2561898"/>
    <lineage>
        <taxon>Bacteria</taxon>
        <taxon>Pseudomonadati</taxon>
        <taxon>Campylobacterota</taxon>
        <taxon>Epsilonproteobacteria</taxon>
        <taxon>Campylobacterales</taxon>
        <taxon>Campylobacteraceae</taxon>
        <taxon>Campylobacter</taxon>
    </lineage>
</organism>
<dbReference type="PANTHER" id="PTHR10344">
    <property type="entry name" value="THYMIDYLATE KINASE"/>
    <property type="match status" value="1"/>
</dbReference>
<evidence type="ECO:0000256" key="1">
    <source>
        <dbReference type="ARBA" id="ARBA00009776"/>
    </source>
</evidence>
<keyword evidence="2 8" id="KW-0808">Transferase</keyword>
<dbReference type="CDD" id="cd01672">
    <property type="entry name" value="TMPK"/>
    <property type="match status" value="1"/>
</dbReference>
<evidence type="ECO:0000256" key="3">
    <source>
        <dbReference type="ARBA" id="ARBA00022727"/>
    </source>
</evidence>
<dbReference type="SUPFAM" id="SSF52540">
    <property type="entry name" value="P-loop containing nucleoside triphosphate hydrolases"/>
    <property type="match status" value="1"/>
</dbReference>
<evidence type="ECO:0000256" key="6">
    <source>
        <dbReference type="ARBA" id="ARBA00022840"/>
    </source>
</evidence>
<dbReference type="Proteomes" id="UP000509414">
    <property type="component" value="Chromosome"/>
</dbReference>
<dbReference type="InterPro" id="IPR027417">
    <property type="entry name" value="P-loop_NTPase"/>
</dbReference>
<comment type="catalytic activity">
    <reaction evidence="7 8">
        <text>dTMP + ATP = dTDP + ADP</text>
        <dbReference type="Rhea" id="RHEA:13517"/>
        <dbReference type="ChEBI" id="CHEBI:30616"/>
        <dbReference type="ChEBI" id="CHEBI:58369"/>
        <dbReference type="ChEBI" id="CHEBI:63528"/>
        <dbReference type="ChEBI" id="CHEBI:456216"/>
        <dbReference type="EC" id="2.7.4.9"/>
    </reaction>
</comment>
<keyword evidence="5 8" id="KW-0418">Kinase</keyword>
<comment type="similarity">
    <text evidence="1 8">Belongs to the thymidylate kinase family.</text>
</comment>
<dbReference type="GO" id="GO:0006233">
    <property type="term" value="P:dTDP biosynthetic process"/>
    <property type="evidence" value="ECO:0007669"/>
    <property type="project" value="InterPro"/>
</dbReference>
<dbReference type="EC" id="2.7.4.9" evidence="8"/>
<dbReference type="HAMAP" id="MF_00165">
    <property type="entry name" value="Thymidylate_kinase"/>
    <property type="match status" value="1"/>
</dbReference>
<dbReference type="GO" id="GO:0005829">
    <property type="term" value="C:cytosol"/>
    <property type="evidence" value="ECO:0007669"/>
    <property type="project" value="TreeGrafter"/>
</dbReference>
<dbReference type="Gene3D" id="3.40.50.300">
    <property type="entry name" value="P-loop containing nucleotide triphosphate hydrolases"/>
    <property type="match status" value="1"/>
</dbReference>
<dbReference type="GO" id="GO:0005524">
    <property type="term" value="F:ATP binding"/>
    <property type="evidence" value="ECO:0007669"/>
    <property type="project" value="UniProtKB-UniRule"/>
</dbReference>
<dbReference type="KEGG" id="cinf:CINF_0794"/>
<accession>A0A7H9CKH6</accession>
<dbReference type="AlphaFoldDB" id="A0A7H9CKH6"/>
<proteinExistence type="inferred from homology"/>
<dbReference type="GO" id="GO:0006227">
    <property type="term" value="P:dUDP biosynthetic process"/>
    <property type="evidence" value="ECO:0007669"/>
    <property type="project" value="TreeGrafter"/>
</dbReference>
<dbReference type="NCBIfam" id="TIGR00041">
    <property type="entry name" value="DTMP_kinase"/>
    <property type="match status" value="1"/>
</dbReference>
<gene>
    <name evidence="8 10" type="primary">tmk</name>
    <name evidence="10" type="ORF">CINF_0794</name>
</gene>
<dbReference type="InterPro" id="IPR039430">
    <property type="entry name" value="Thymidylate_kin-like_dom"/>
</dbReference>